<organism evidence="1 2">
    <name type="scientific">Mythimna loreyi</name>
    <dbReference type="NCBI Taxonomy" id="667449"/>
    <lineage>
        <taxon>Eukaryota</taxon>
        <taxon>Metazoa</taxon>
        <taxon>Ecdysozoa</taxon>
        <taxon>Arthropoda</taxon>
        <taxon>Hexapoda</taxon>
        <taxon>Insecta</taxon>
        <taxon>Pterygota</taxon>
        <taxon>Neoptera</taxon>
        <taxon>Endopterygota</taxon>
        <taxon>Lepidoptera</taxon>
        <taxon>Glossata</taxon>
        <taxon>Ditrysia</taxon>
        <taxon>Noctuoidea</taxon>
        <taxon>Noctuidae</taxon>
        <taxon>Noctuinae</taxon>
        <taxon>Hadenini</taxon>
        <taxon>Mythimna</taxon>
    </lineage>
</organism>
<evidence type="ECO:0000313" key="2">
    <source>
        <dbReference type="Proteomes" id="UP001231649"/>
    </source>
</evidence>
<reference evidence="1" key="1">
    <citation type="submission" date="2023-03" db="EMBL/GenBank/DDBJ databases">
        <title>Chromosome-level genomes of two armyworms, Mythimna separata and Mythimna loreyi, provide insights into the biosynthesis and reception of sex pheromones.</title>
        <authorList>
            <person name="Zhao H."/>
        </authorList>
    </citation>
    <scope>NUCLEOTIDE SEQUENCE</scope>
    <source>
        <strain evidence="1">BeijingLab</strain>
    </source>
</reference>
<name>A0ACC2Q3U1_9NEOP</name>
<keyword evidence="2" id="KW-1185">Reference proteome</keyword>
<accession>A0ACC2Q3U1</accession>
<comment type="caution">
    <text evidence="1">The sequence shown here is derived from an EMBL/GenBank/DDBJ whole genome shotgun (WGS) entry which is preliminary data.</text>
</comment>
<sequence>MKSVNKTDIMKEKHFCRCCLSEECYKDMANTYYIGNKTERYIEMLLDIFNIKLENNDDQRYLICEECVSKIRDAAAFKKKVLDIQKTLEKDFCWENIDANIDTKAEKEDIDYFDDFDDNISDTDFNWENFTQNGSQRGQVFFITLESNAKTQNHKTIFNLTKTKSGLKEIENNETANKKTNKCGNKNYGTENDTGQNSSTLSVKEKNEDVIEEILNESDDHFNTFDLNEEGSDYMNSEALDSEDGSQVDEKVKNAIKSIPVKRILKTKAAKLNEEKLNKRKACSEEKLVIKHKSENTMKLVQNSNLCLFRSLRNKFGCNFCKMKYPEFSQLKEHSLTHKNPRLSDLRRLRGLSCKNADISDLKCNLCSEKCEDLEYLLNHLKKEHDISFHGTEHYLVPYKFQDGYQCVLCKLKFNTYMRLSIHMNSHYMNNVCDTCGLSYINRSGLRSHVQTMHREKKCSRCPAIFLTNSSKIKHLKQAHGVRAPKRSICNICSKTFKYTYILNEHKILEHGFKRPAVSTCDECGKTFLTPLKLKTHVRSVHIRERKYPCTKCDMRFFTTCDRRRHERTHEDVRSFCCSYCDAKFKSKDSWRRHLKRQHGHAFESTVT</sequence>
<evidence type="ECO:0000313" key="1">
    <source>
        <dbReference type="EMBL" id="KAJ8705702.1"/>
    </source>
</evidence>
<gene>
    <name evidence="1" type="ORF">PYW08_012748</name>
</gene>
<protein>
    <submittedName>
        <fullName evidence="1">Uncharacterized protein</fullName>
    </submittedName>
</protein>
<dbReference type="EMBL" id="CM056807">
    <property type="protein sequence ID" value="KAJ8705702.1"/>
    <property type="molecule type" value="Genomic_DNA"/>
</dbReference>
<dbReference type="Proteomes" id="UP001231649">
    <property type="component" value="Chromosome 31"/>
</dbReference>
<proteinExistence type="predicted"/>